<dbReference type="EMBL" id="SUPL01000007">
    <property type="protein sequence ID" value="TJY33484.1"/>
    <property type="molecule type" value="Genomic_DNA"/>
</dbReference>
<protein>
    <submittedName>
        <fullName evidence="2">Uncharacterized protein</fullName>
    </submittedName>
</protein>
<dbReference type="Proteomes" id="UP000307657">
    <property type="component" value="Unassembled WGS sequence"/>
</dbReference>
<evidence type="ECO:0000313" key="3">
    <source>
        <dbReference type="Proteomes" id="UP000307657"/>
    </source>
</evidence>
<dbReference type="AlphaFoldDB" id="A0A4U0EQR6"/>
<sequence>MKTKTILELLTLSSSLYYLARDAHLLERINEMSEKGKDNINKIISESHLDENGNELEFVDKIILKTHELKEELNEKVEELVVKFYKKINVAHLDEIKALNEKLEKLDATVALLEARINKLEA</sequence>
<evidence type="ECO:0000313" key="2">
    <source>
        <dbReference type="EMBL" id="TJY33484.1"/>
    </source>
</evidence>
<gene>
    <name evidence="2" type="ORF">E5167_13380</name>
</gene>
<feature type="coiled-coil region" evidence="1">
    <location>
        <begin position="89"/>
        <end position="116"/>
    </location>
</feature>
<evidence type="ECO:0000256" key="1">
    <source>
        <dbReference type="SAM" id="Coils"/>
    </source>
</evidence>
<organism evidence="2 3">
    <name type="scientific">Pontimicrobium aquaticum</name>
    <dbReference type="NCBI Taxonomy" id="2565367"/>
    <lineage>
        <taxon>Bacteria</taxon>
        <taxon>Pseudomonadati</taxon>
        <taxon>Bacteroidota</taxon>
        <taxon>Flavobacteriia</taxon>
        <taxon>Flavobacteriales</taxon>
        <taxon>Flavobacteriaceae</taxon>
        <taxon>Pontimicrobium</taxon>
    </lineage>
</organism>
<dbReference type="RefSeq" id="WP_136844663.1">
    <property type="nucleotide sequence ID" value="NZ_SUPL01000007.1"/>
</dbReference>
<keyword evidence="3" id="KW-1185">Reference proteome</keyword>
<reference evidence="2 3" key="1">
    <citation type="submission" date="2019-04" db="EMBL/GenBank/DDBJ databases">
        <title>Lacinutrix sp. nov., isolated from marine water.</title>
        <authorList>
            <person name="Kim W."/>
        </authorList>
    </citation>
    <scope>NUCLEOTIDE SEQUENCE [LARGE SCALE GENOMIC DNA]</scope>
    <source>
        <strain evidence="2 3">CAU 1491</strain>
    </source>
</reference>
<comment type="caution">
    <text evidence="2">The sequence shown here is derived from an EMBL/GenBank/DDBJ whole genome shotgun (WGS) entry which is preliminary data.</text>
</comment>
<dbReference type="OrthoDB" id="1448281at2"/>
<proteinExistence type="predicted"/>
<accession>A0A4U0EQR6</accession>
<name>A0A4U0EQR6_9FLAO</name>
<keyword evidence="1" id="KW-0175">Coiled coil</keyword>